<dbReference type="InterPro" id="IPR040410">
    <property type="entry name" value="UPF0658_Golgi"/>
</dbReference>
<accession>J4G3T4</accession>
<dbReference type="PANTHER" id="PTHR34391">
    <property type="entry name" value="UPF0658 GOLGI APPARATUS MEMBRANE PROTEIN C1952.10C-RELATED"/>
    <property type="match status" value="1"/>
</dbReference>
<evidence type="ECO:0000313" key="2">
    <source>
        <dbReference type="EMBL" id="CCM00963.1"/>
    </source>
</evidence>
<dbReference type="GO" id="GO:0005794">
    <property type="term" value="C:Golgi apparatus"/>
    <property type="evidence" value="ECO:0007669"/>
    <property type="project" value="TreeGrafter"/>
</dbReference>
<dbReference type="RefSeq" id="XP_012180246.1">
    <property type="nucleotide sequence ID" value="XM_012324856.1"/>
</dbReference>
<name>J4G3T4_9APHY</name>
<dbReference type="InParanoid" id="J4G3T4"/>
<evidence type="ECO:0008006" key="4">
    <source>
        <dbReference type="Google" id="ProtNLM"/>
    </source>
</evidence>
<feature type="transmembrane region" description="Helical" evidence="1">
    <location>
        <begin position="243"/>
        <end position="276"/>
    </location>
</feature>
<dbReference type="Proteomes" id="UP000006352">
    <property type="component" value="Unassembled WGS sequence"/>
</dbReference>
<protein>
    <recommendedName>
        <fullName evidence="4">Transmembrane protein</fullName>
    </recommendedName>
</protein>
<evidence type="ECO:0000313" key="3">
    <source>
        <dbReference type="Proteomes" id="UP000006352"/>
    </source>
</evidence>
<feature type="transmembrane region" description="Helical" evidence="1">
    <location>
        <begin position="149"/>
        <end position="169"/>
    </location>
</feature>
<dbReference type="OrthoDB" id="3263941at2759"/>
<reference evidence="2 3" key="1">
    <citation type="journal article" date="2012" name="Appl. Environ. Microbiol.">
        <title>Short-read sequencing for genomic analysis of the brown rot fungus Fibroporia radiculosa.</title>
        <authorList>
            <person name="Tang J.D."/>
            <person name="Perkins A.D."/>
            <person name="Sonstegard T.S."/>
            <person name="Schroeder S.G."/>
            <person name="Burgess S.C."/>
            <person name="Diehl S.V."/>
        </authorList>
    </citation>
    <scope>NUCLEOTIDE SEQUENCE [LARGE SCALE GENOMIC DNA]</scope>
    <source>
        <strain evidence="2 3">TFFH 294</strain>
    </source>
</reference>
<dbReference type="HOGENOM" id="CLU_021809_2_0_1"/>
<dbReference type="AlphaFoldDB" id="J4G3T4"/>
<dbReference type="EMBL" id="HE797011">
    <property type="protein sequence ID" value="CCM00963.1"/>
    <property type="molecule type" value="Genomic_DNA"/>
</dbReference>
<gene>
    <name evidence="2" type="ORF">FIBRA_03011</name>
</gene>
<dbReference type="PANTHER" id="PTHR34391:SF2">
    <property type="entry name" value="TRP C-TERMINAL DOMAIN-CONTAINING PROTEIN"/>
    <property type="match status" value="1"/>
</dbReference>
<sequence length="462" mass="51272">MNDVAWLLHSNGALDLKLCSDIPLTAKGIATCSTVFATGTQEPTSAASQSKALNMANKVTGEQPVNRRSLQIDHIITSKNSTGAVDGVNITYNDGANSVFLTQQCARVLVYPSEVVNSYKYEDIALLGAQFWLLVLSFMAIVFGSIPQILAVLSTRLLATAWSAYSIWFTIYHKDTFYRLVVAPGTSCAFNLFPTFFQIRIALGIADLVLNTTALAFTGYLGRHLIQVFGAFTFQRVGPPSHVVCIYRLFLALWVFLQLSVYFLITPIGLWITWLLNGSALGQITREATLYQALFIATVATLPLWVILGWHAVRREHKLLMVVFLLLCATYIACWLAMFRAHVYRWIFLQWTFFSCLTGVSFVVLIGTGVLGVLCWTKFGRGLGEFLRIEAALADADFSPALFSNKMEAGSEKQDLSRFSSMCSEPSSKITSRKDDSWDPFQVDQSPVIVISVQKDVSVLPR</sequence>
<feature type="transmembrane region" description="Helical" evidence="1">
    <location>
        <begin position="288"/>
        <end position="307"/>
    </location>
</feature>
<feature type="transmembrane region" description="Helical" evidence="1">
    <location>
        <begin position="176"/>
        <end position="193"/>
    </location>
</feature>
<evidence type="ECO:0000256" key="1">
    <source>
        <dbReference type="SAM" id="Phobius"/>
    </source>
</evidence>
<feature type="transmembrane region" description="Helical" evidence="1">
    <location>
        <begin position="351"/>
        <end position="376"/>
    </location>
</feature>
<keyword evidence="3" id="KW-1185">Reference proteome</keyword>
<keyword evidence="1" id="KW-0472">Membrane</keyword>
<dbReference type="GeneID" id="24095874"/>
<feature type="transmembrane region" description="Helical" evidence="1">
    <location>
        <begin position="319"/>
        <end position="339"/>
    </location>
</feature>
<keyword evidence="1" id="KW-0812">Transmembrane</keyword>
<proteinExistence type="predicted"/>
<feature type="transmembrane region" description="Helical" evidence="1">
    <location>
        <begin position="124"/>
        <end position="143"/>
    </location>
</feature>
<feature type="transmembrane region" description="Helical" evidence="1">
    <location>
        <begin position="199"/>
        <end position="222"/>
    </location>
</feature>
<organism evidence="2 3">
    <name type="scientific">Fibroporia radiculosa</name>
    <dbReference type="NCBI Taxonomy" id="599839"/>
    <lineage>
        <taxon>Eukaryota</taxon>
        <taxon>Fungi</taxon>
        <taxon>Dikarya</taxon>
        <taxon>Basidiomycota</taxon>
        <taxon>Agaricomycotina</taxon>
        <taxon>Agaricomycetes</taxon>
        <taxon>Polyporales</taxon>
        <taxon>Fibroporiaceae</taxon>
        <taxon>Fibroporia</taxon>
    </lineage>
</organism>
<keyword evidence="1" id="KW-1133">Transmembrane helix</keyword>